<evidence type="ECO:0000259" key="5">
    <source>
        <dbReference type="PROSITE" id="PS50042"/>
    </source>
</evidence>
<feature type="compositionally biased region" description="Basic and acidic residues" evidence="4">
    <location>
        <begin position="68"/>
        <end position="78"/>
    </location>
</feature>
<keyword evidence="2" id="KW-0547">Nucleotide-binding</keyword>
<dbReference type="InterPro" id="IPR014710">
    <property type="entry name" value="RmlC-like_jellyroll"/>
</dbReference>
<dbReference type="InterPro" id="IPR000595">
    <property type="entry name" value="cNMP-bd_dom"/>
</dbReference>
<dbReference type="PRINTS" id="PR00103">
    <property type="entry name" value="CAMPKINASE"/>
</dbReference>
<sequence>CNNKQASKISSPPPGSASCVSSLSLLLQISSLVAAKKRRAMPTEQEELTGEHQEGLSERAAPLTNQHASEKGSRDSRSRGSSHFSTDVFRGSSMPFWEDDDEVSNDNVVSPRSGMIQACNLDEMSESDFIDTKKDCNKTSKEIAEIIKQINSLVLFQGYEDKELKSVIGYMYRRKVTKGEVVIKQGDVGDAFFVIRSGKYDCTVMKGGKSTRIRTYEGSGYFGDLALVNHAPRAASITALTDGELWVLNATRYVWLKKNQAVRNAECFERVIRQIPLFSNNLTDSHVNSLIDAIEVLTMHKGDVICRQGEPGDAMYFILDGSVSVLVGGKQVRTMGANEFFGERALVLDEGRAATCSALSDVKLAKLPKESFEMLIPDSVVASMREYVAKAYAKTAQK</sequence>
<proteinExistence type="inferred from homology"/>
<dbReference type="GO" id="GO:0005829">
    <property type="term" value="C:cytosol"/>
    <property type="evidence" value="ECO:0007669"/>
    <property type="project" value="TreeGrafter"/>
</dbReference>
<dbReference type="CDD" id="cd00038">
    <property type="entry name" value="CAP_ED"/>
    <property type="match status" value="2"/>
</dbReference>
<dbReference type="GO" id="GO:0030552">
    <property type="term" value="F:cAMP binding"/>
    <property type="evidence" value="ECO:0007669"/>
    <property type="project" value="UniProtKB-KW"/>
</dbReference>
<dbReference type="PANTHER" id="PTHR11635">
    <property type="entry name" value="CAMP-DEPENDENT PROTEIN KINASE REGULATORY CHAIN"/>
    <property type="match status" value="1"/>
</dbReference>
<dbReference type="OrthoDB" id="421226at2759"/>
<keyword evidence="2" id="KW-0116">cAMP-binding</keyword>
<evidence type="ECO:0000313" key="7">
    <source>
        <dbReference type="Proteomes" id="UP000215902"/>
    </source>
</evidence>
<organism evidence="6 7">
    <name type="scientific">Macrostomum lignano</name>
    <dbReference type="NCBI Taxonomy" id="282301"/>
    <lineage>
        <taxon>Eukaryota</taxon>
        <taxon>Metazoa</taxon>
        <taxon>Spiralia</taxon>
        <taxon>Lophotrochozoa</taxon>
        <taxon>Platyhelminthes</taxon>
        <taxon>Rhabditophora</taxon>
        <taxon>Macrostomorpha</taxon>
        <taxon>Macrostomida</taxon>
        <taxon>Macrostomidae</taxon>
        <taxon>Macrostomum</taxon>
    </lineage>
</organism>
<accession>A0A267EF69</accession>
<dbReference type="PROSITE" id="PS00888">
    <property type="entry name" value="CNMP_BINDING_1"/>
    <property type="match status" value="2"/>
</dbReference>
<evidence type="ECO:0000256" key="2">
    <source>
        <dbReference type="ARBA" id="ARBA00022566"/>
    </source>
</evidence>
<evidence type="ECO:0000256" key="1">
    <source>
        <dbReference type="ARBA" id="ARBA00005753"/>
    </source>
</evidence>
<dbReference type="STRING" id="282301.A0A267EF69"/>
<comment type="similarity">
    <text evidence="1">Belongs to the cAMP-dependent kinase regulatory chain family.</text>
</comment>
<dbReference type="AlphaFoldDB" id="A0A267EF69"/>
<dbReference type="InterPro" id="IPR018488">
    <property type="entry name" value="cNMP-bd_CS"/>
</dbReference>
<feature type="region of interest" description="Disordered" evidence="4">
    <location>
        <begin position="36"/>
        <end position="86"/>
    </location>
</feature>
<name>A0A267EF69_9PLAT</name>
<dbReference type="InterPro" id="IPR018490">
    <property type="entry name" value="cNMP-bd_dom_sf"/>
</dbReference>
<dbReference type="GO" id="GO:0034236">
    <property type="term" value="F:protein kinase A catalytic subunit binding"/>
    <property type="evidence" value="ECO:0007669"/>
    <property type="project" value="TreeGrafter"/>
</dbReference>
<dbReference type="EMBL" id="NIVC01002183">
    <property type="protein sequence ID" value="PAA60180.1"/>
    <property type="molecule type" value="Genomic_DNA"/>
</dbReference>
<protein>
    <recommendedName>
        <fullName evidence="5">Cyclic nucleotide-binding domain-containing protein</fullName>
    </recommendedName>
</protein>
<dbReference type="Gene3D" id="2.60.120.10">
    <property type="entry name" value="Jelly Rolls"/>
    <property type="match status" value="2"/>
</dbReference>
<evidence type="ECO:0000313" key="6">
    <source>
        <dbReference type="EMBL" id="PAA60180.1"/>
    </source>
</evidence>
<feature type="non-terminal residue" evidence="6">
    <location>
        <position position="1"/>
    </location>
</feature>
<evidence type="ECO:0000256" key="3">
    <source>
        <dbReference type="ARBA" id="ARBA00023149"/>
    </source>
</evidence>
<dbReference type="PROSITE" id="PS50042">
    <property type="entry name" value="CNMP_BINDING_3"/>
    <property type="match status" value="2"/>
</dbReference>
<evidence type="ECO:0000256" key="4">
    <source>
        <dbReference type="SAM" id="MobiDB-lite"/>
    </source>
</evidence>
<keyword evidence="3" id="KW-0114">cAMP</keyword>
<keyword evidence="7" id="KW-1185">Reference proteome</keyword>
<dbReference type="GO" id="GO:0005952">
    <property type="term" value="C:cAMP-dependent protein kinase complex"/>
    <property type="evidence" value="ECO:0007669"/>
    <property type="project" value="InterPro"/>
</dbReference>
<feature type="domain" description="Cyclic nucleotide-binding" evidence="5">
    <location>
        <begin position="278"/>
        <end position="376"/>
    </location>
</feature>
<dbReference type="GO" id="GO:0004862">
    <property type="term" value="F:cAMP-dependent protein kinase inhibitor activity"/>
    <property type="evidence" value="ECO:0007669"/>
    <property type="project" value="TreeGrafter"/>
</dbReference>
<comment type="caution">
    <text evidence="6">The sequence shown here is derived from an EMBL/GenBank/DDBJ whole genome shotgun (WGS) entry which is preliminary data.</text>
</comment>
<dbReference type="PANTHER" id="PTHR11635:SF152">
    <property type="entry name" value="CAMP-DEPENDENT PROTEIN KINASE TYPE I REGULATORY SUBUNIT-RELATED"/>
    <property type="match status" value="1"/>
</dbReference>
<dbReference type="SMART" id="SM00100">
    <property type="entry name" value="cNMP"/>
    <property type="match status" value="2"/>
</dbReference>
<dbReference type="InterPro" id="IPR050503">
    <property type="entry name" value="cAMP-dep_PK_reg_su-like"/>
</dbReference>
<dbReference type="SUPFAM" id="SSF51206">
    <property type="entry name" value="cAMP-binding domain-like"/>
    <property type="match status" value="2"/>
</dbReference>
<reference evidence="6 7" key="1">
    <citation type="submission" date="2017-06" db="EMBL/GenBank/DDBJ databases">
        <title>A platform for efficient transgenesis in Macrostomum lignano, a flatworm model organism for stem cell research.</title>
        <authorList>
            <person name="Berezikov E."/>
        </authorList>
    </citation>
    <scope>NUCLEOTIDE SEQUENCE [LARGE SCALE GENOMIC DNA]</scope>
    <source>
        <strain evidence="6">DV1</strain>
        <tissue evidence="6">Whole organism</tissue>
    </source>
</reference>
<dbReference type="Pfam" id="PF00027">
    <property type="entry name" value="cNMP_binding"/>
    <property type="match status" value="2"/>
</dbReference>
<dbReference type="Proteomes" id="UP000215902">
    <property type="component" value="Unassembled WGS sequence"/>
</dbReference>
<feature type="domain" description="Cyclic nucleotide-binding" evidence="5">
    <location>
        <begin position="155"/>
        <end position="253"/>
    </location>
</feature>
<gene>
    <name evidence="6" type="ORF">BOX15_Mlig001517g2</name>
</gene>